<feature type="domain" description="YMC020W-like alpha/beta hydrolase" evidence="2">
    <location>
        <begin position="261"/>
        <end position="581"/>
    </location>
</feature>
<protein>
    <recommendedName>
        <fullName evidence="2">YMC020W-like alpha/beta hydrolase domain-containing protein</fullName>
    </recommendedName>
</protein>
<dbReference type="InterPro" id="IPR058934">
    <property type="entry name" value="YMC020W-like"/>
</dbReference>
<dbReference type="InterPro" id="IPR058933">
    <property type="entry name" value="YMC020W-like_ab_hydrolase"/>
</dbReference>
<dbReference type="PANTHER" id="PTHR47349:SF1">
    <property type="entry name" value="AER328WP"/>
    <property type="match status" value="1"/>
</dbReference>
<evidence type="ECO:0000256" key="1">
    <source>
        <dbReference type="SAM" id="MobiDB-lite"/>
    </source>
</evidence>
<evidence type="ECO:0000313" key="3">
    <source>
        <dbReference type="EMBL" id="CCH42672.1"/>
    </source>
</evidence>
<dbReference type="AlphaFoldDB" id="K0KKI8"/>
<feature type="region of interest" description="Disordered" evidence="1">
    <location>
        <begin position="1"/>
        <end position="118"/>
    </location>
</feature>
<dbReference type="EMBL" id="CAIF01000049">
    <property type="protein sequence ID" value="CCH42672.1"/>
    <property type="molecule type" value="Genomic_DNA"/>
</dbReference>
<accession>K0KKI8</accession>
<keyword evidence="4" id="KW-1185">Reference proteome</keyword>
<comment type="caution">
    <text evidence="3">The sequence shown here is derived from an EMBL/GenBank/DDBJ whole genome shotgun (WGS) entry which is preliminary data.</text>
</comment>
<feature type="compositionally biased region" description="Polar residues" evidence="1">
    <location>
        <begin position="156"/>
        <end position="165"/>
    </location>
</feature>
<dbReference type="HOGENOM" id="CLU_430954_0_0_1"/>
<evidence type="ECO:0000313" key="4">
    <source>
        <dbReference type="Proteomes" id="UP000009328"/>
    </source>
</evidence>
<dbReference type="Proteomes" id="UP000009328">
    <property type="component" value="Unassembled WGS sequence"/>
</dbReference>
<gene>
    <name evidence="3" type="ORF">BN7_2216</name>
</gene>
<feature type="compositionally biased region" description="Polar residues" evidence="1">
    <location>
        <begin position="134"/>
        <end position="148"/>
    </location>
</feature>
<organism evidence="3 4">
    <name type="scientific">Wickerhamomyces ciferrii (strain ATCC 14091 / BCRC 22168 / CBS 111 / JCM 3599 / NBRC 0793 / NRRL Y-1031 F-60-10)</name>
    <name type="common">Yeast</name>
    <name type="synonym">Pichia ciferrii</name>
    <dbReference type="NCBI Taxonomy" id="1206466"/>
    <lineage>
        <taxon>Eukaryota</taxon>
        <taxon>Fungi</taxon>
        <taxon>Dikarya</taxon>
        <taxon>Ascomycota</taxon>
        <taxon>Saccharomycotina</taxon>
        <taxon>Saccharomycetes</taxon>
        <taxon>Phaffomycetales</taxon>
        <taxon>Wickerhamomycetaceae</taxon>
        <taxon>Wickerhamomyces</taxon>
    </lineage>
</organism>
<reference evidence="3 4" key="1">
    <citation type="journal article" date="2012" name="Eukaryot. Cell">
        <title>Draft genome sequence of Wickerhamomyces ciferrii NRRL Y-1031 F-60-10.</title>
        <authorList>
            <person name="Schneider J."/>
            <person name="Andrea H."/>
            <person name="Blom J."/>
            <person name="Jaenicke S."/>
            <person name="Ruckert C."/>
            <person name="Schorsch C."/>
            <person name="Szczepanowski R."/>
            <person name="Farwick M."/>
            <person name="Goesmann A."/>
            <person name="Puhler A."/>
            <person name="Schaffer S."/>
            <person name="Tauch A."/>
            <person name="Kohler T."/>
            <person name="Brinkrolf K."/>
        </authorList>
    </citation>
    <scope>NUCLEOTIDE SEQUENCE [LARGE SCALE GENOMIC DNA]</scope>
    <source>
        <strain evidence="4">ATCC 14091 / BCRC 22168 / CBS 111 / JCM 3599 / NBRC 0793 / NRRL Y-1031 F-60-10</strain>
    </source>
</reference>
<feature type="compositionally biased region" description="Polar residues" evidence="1">
    <location>
        <begin position="67"/>
        <end position="82"/>
    </location>
</feature>
<feature type="compositionally biased region" description="Low complexity" evidence="1">
    <location>
        <begin position="96"/>
        <end position="110"/>
    </location>
</feature>
<feature type="compositionally biased region" description="Low complexity" evidence="1">
    <location>
        <begin position="23"/>
        <end position="35"/>
    </location>
</feature>
<name>K0KKI8_WICCF</name>
<dbReference type="InParanoid" id="K0KKI8"/>
<evidence type="ECO:0000259" key="2">
    <source>
        <dbReference type="Pfam" id="PF26147"/>
    </source>
</evidence>
<proteinExistence type="predicted"/>
<sequence length="635" mass="72825">MASEIPPVTGETHGDGTVRSAQDSSNGDLSSSNLSTAWKYWKKKQGSAENTTRKISSIDPLEAYDASHSSETDQQTTNNDSQIRPAEIQNNEDSKINNPPQDNNQIIHPNAPQAQHQQWQSWLNPFSYLPQESFSFPGNQLPSLQSQHRSNDNQSEHSSTLSSATPTENGWFGWIWPKKQQSEENLNQEMLSSIELKRNLKEAKKAIQNPDSIWAWYQNHYNDRHDGEISVLETKTETSPVEMNKFPMQYNKTNTEFGDVVPKFDECYREITTKTTIRIATELYYNYPTEKHLYIKKNTHKPLITNILVVSVTGKTNKTLSAKSLSSLAVESIKDWYSDKETSFDYQIESVSLEAAKINEDSSEDLFKLLINWREQFKTIDFVFFAGYDNSVPLSAKLLEIMIERNLFTNSKKFGLLSVDGIIPGPYLDEPNKSQISYCPDFNHIIVNLIELYNVKFTIIGTLNSIPGSLALHLKHPNIFRSMHILESSYENTFEVYLFQLLLIAHNLGHPTTRLLIQLNKFFNTTTASIADHLDKNDFHNAIKNSLNTTSLFQSKKITLDLVNDSILDNEYNLIWTLHAFVDDFKKIKNIESHKWVSNFITSYKDWDPQSKSLKELKYMLEVLKIEDYCGALLN</sequence>
<dbReference type="PANTHER" id="PTHR47349">
    <property type="entry name" value="CHROMOSOME 8, WHOLE GENOME SHOTGUN SEQUENCE"/>
    <property type="match status" value="1"/>
</dbReference>
<feature type="region of interest" description="Disordered" evidence="1">
    <location>
        <begin position="134"/>
        <end position="165"/>
    </location>
</feature>
<dbReference type="eggNOG" id="ENOG502QXS0">
    <property type="taxonomic scope" value="Eukaryota"/>
</dbReference>
<dbReference type="Pfam" id="PF26147">
    <property type="entry name" value="AB_HYDROLASE_YMC0-YMC35"/>
    <property type="match status" value="1"/>
</dbReference>